<dbReference type="PANTHER" id="PTHR37823">
    <property type="entry name" value="CYTOCHROME C-553-LIKE"/>
    <property type="match status" value="1"/>
</dbReference>
<evidence type="ECO:0000256" key="2">
    <source>
        <dbReference type="ARBA" id="ARBA00022617"/>
    </source>
</evidence>
<evidence type="ECO:0000256" key="6">
    <source>
        <dbReference type="PROSITE-ProRule" id="PRU00433"/>
    </source>
</evidence>
<keyword evidence="1" id="KW-0813">Transport</keyword>
<keyword evidence="7" id="KW-0732">Signal</keyword>
<accession>A0A418V4T1</accession>
<dbReference type="EMBL" id="QYUJ01000014">
    <property type="protein sequence ID" value="RJF71113.1"/>
    <property type="molecule type" value="Genomic_DNA"/>
</dbReference>
<evidence type="ECO:0000256" key="4">
    <source>
        <dbReference type="ARBA" id="ARBA00022982"/>
    </source>
</evidence>
<dbReference type="GO" id="GO:0020037">
    <property type="term" value="F:heme binding"/>
    <property type="evidence" value="ECO:0007669"/>
    <property type="project" value="InterPro"/>
</dbReference>
<evidence type="ECO:0000313" key="10">
    <source>
        <dbReference type="Proteomes" id="UP000286287"/>
    </source>
</evidence>
<evidence type="ECO:0000313" key="9">
    <source>
        <dbReference type="EMBL" id="RJF71113.1"/>
    </source>
</evidence>
<dbReference type="GO" id="GO:0046872">
    <property type="term" value="F:metal ion binding"/>
    <property type="evidence" value="ECO:0007669"/>
    <property type="project" value="UniProtKB-KW"/>
</dbReference>
<feature type="chain" id="PRO_5019113343" evidence="7">
    <location>
        <begin position="22"/>
        <end position="105"/>
    </location>
</feature>
<reference evidence="9 10" key="1">
    <citation type="submission" date="2018-09" db="EMBL/GenBank/DDBJ databases">
        <authorList>
            <person name="Zhu H."/>
        </authorList>
    </citation>
    <scope>NUCLEOTIDE SEQUENCE [LARGE SCALE GENOMIC DNA]</scope>
    <source>
        <strain evidence="9 10">K2S05-167</strain>
    </source>
</reference>
<dbReference type="AlphaFoldDB" id="A0A418V4T1"/>
<name>A0A418V4T1_9DEIO</name>
<feature type="domain" description="Cytochrome c" evidence="8">
    <location>
        <begin position="23"/>
        <end position="104"/>
    </location>
</feature>
<sequence>MGMKKWILAATALSFLTFASAAPSAAAGKKVFDANCAACHGAKAQGGIGPSLKDASKWKADLFKRALKQGKDDKGVALKAMMPKFPKLTDDEMKSLQLHLKAVTK</sequence>
<dbReference type="PROSITE" id="PS51007">
    <property type="entry name" value="CYTC"/>
    <property type="match status" value="1"/>
</dbReference>
<keyword evidence="5 6" id="KW-0408">Iron</keyword>
<dbReference type="GO" id="GO:0009055">
    <property type="term" value="F:electron transfer activity"/>
    <property type="evidence" value="ECO:0007669"/>
    <property type="project" value="InterPro"/>
</dbReference>
<gene>
    <name evidence="9" type="ORF">D3875_05475</name>
</gene>
<keyword evidence="10" id="KW-1185">Reference proteome</keyword>
<evidence type="ECO:0000256" key="5">
    <source>
        <dbReference type="ARBA" id="ARBA00023004"/>
    </source>
</evidence>
<comment type="caution">
    <text evidence="9">The sequence shown here is derived from an EMBL/GenBank/DDBJ whole genome shotgun (WGS) entry which is preliminary data.</text>
</comment>
<dbReference type="Pfam" id="PF13442">
    <property type="entry name" value="Cytochrome_CBB3"/>
    <property type="match status" value="1"/>
</dbReference>
<protein>
    <submittedName>
        <fullName evidence="9">Cytochrome c</fullName>
    </submittedName>
</protein>
<dbReference type="SUPFAM" id="SSF46626">
    <property type="entry name" value="Cytochrome c"/>
    <property type="match status" value="1"/>
</dbReference>
<evidence type="ECO:0000256" key="3">
    <source>
        <dbReference type="ARBA" id="ARBA00022723"/>
    </source>
</evidence>
<dbReference type="InterPro" id="IPR036909">
    <property type="entry name" value="Cyt_c-like_dom_sf"/>
</dbReference>
<feature type="signal peptide" evidence="7">
    <location>
        <begin position="1"/>
        <end position="21"/>
    </location>
</feature>
<dbReference type="InterPro" id="IPR051811">
    <property type="entry name" value="Cytochrome_c550/c551-like"/>
</dbReference>
<keyword evidence="3 6" id="KW-0479">Metal-binding</keyword>
<dbReference type="Gene3D" id="1.10.760.10">
    <property type="entry name" value="Cytochrome c-like domain"/>
    <property type="match status" value="1"/>
</dbReference>
<dbReference type="Proteomes" id="UP000286287">
    <property type="component" value="Unassembled WGS sequence"/>
</dbReference>
<keyword evidence="2 6" id="KW-0349">Heme</keyword>
<keyword evidence="4" id="KW-0249">Electron transport</keyword>
<organism evidence="9 10">
    <name type="scientific">Deinococcus cavernae</name>
    <dbReference type="NCBI Taxonomy" id="2320857"/>
    <lineage>
        <taxon>Bacteria</taxon>
        <taxon>Thermotogati</taxon>
        <taxon>Deinococcota</taxon>
        <taxon>Deinococci</taxon>
        <taxon>Deinococcales</taxon>
        <taxon>Deinococcaceae</taxon>
        <taxon>Deinococcus</taxon>
    </lineage>
</organism>
<dbReference type="InterPro" id="IPR009056">
    <property type="entry name" value="Cyt_c-like_dom"/>
</dbReference>
<evidence type="ECO:0000256" key="7">
    <source>
        <dbReference type="SAM" id="SignalP"/>
    </source>
</evidence>
<evidence type="ECO:0000259" key="8">
    <source>
        <dbReference type="PROSITE" id="PS51007"/>
    </source>
</evidence>
<evidence type="ECO:0000256" key="1">
    <source>
        <dbReference type="ARBA" id="ARBA00022448"/>
    </source>
</evidence>
<proteinExistence type="predicted"/>